<evidence type="ECO:0000313" key="3">
    <source>
        <dbReference type="EMBL" id="SVA23851.1"/>
    </source>
</evidence>
<protein>
    <recommendedName>
        <fullName evidence="2">BPL/LPL catalytic domain-containing protein</fullName>
    </recommendedName>
</protein>
<dbReference type="SUPFAM" id="SSF55681">
    <property type="entry name" value="Class II aaRS and biotin synthetases"/>
    <property type="match status" value="1"/>
</dbReference>
<gene>
    <name evidence="3" type="ORF">METZ01_LOCUS76705</name>
</gene>
<feature type="non-terminal residue" evidence="3">
    <location>
        <position position="1"/>
    </location>
</feature>
<feature type="domain" description="BPL/LPL catalytic" evidence="2">
    <location>
        <begin position="9"/>
        <end position="165"/>
    </location>
</feature>
<proteinExistence type="predicted"/>
<dbReference type="Pfam" id="PF03099">
    <property type="entry name" value="BPL_LplA_LipB"/>
    <property type="match status" value="1"/>
</dbReference>
<dbReference type="CDD" id="cd16442">
    <property type="entry name" value="BPL"/>
    <property type="match status" value="1"/>
</dbReference>
<name>A0A381U7Z4_9ZZZZ</name>
<reference evidence="3" key="1">
    <citation type="submission" date="2018-05" db="EMBL/GenBank/DDBJ databases">
        <authorList>
            <person name="Lanie J.A."/>
            <person name="Ng W.-L."/>
            <person name="Kazmierczak K.M."/>
            <person name="Andrzejewski T.M."/>
            <person name="Davidsen T.M."/>
            <person name="Wayne K.J."/>
            <person name="Tettelin H."/>
            <person name="Glass J.I."/>
            <person name="Rusch D."/>
            <person name="Podicherti R."/>
            <person name="Tsui H.-C.T."/>
            <person name="Winkler M.E."/>
        </authorList>
    </citation>
    <scope>NUCLEOTIDE SEQUENCE</scope>
</reference>
<organism evidence="3">
    <name type="scientific">marine metagenome</name>
    <dbReference type="NCBI Taxonomy" id="408172"/>
    <lineage>
        <taxon>unclassified sequences</taxon>
        <taxon>metagenomes</taxon>
        <taxon>ecological metagenomes</taxon>
    </lineage>
</organism>
<dbReference type="EMBL" id="UINC01005837">
    <property type="protein sequence ID" value="SVA23851.1"/>
    <property type="molecule type" value="Genomic_DNA"/>
</dbReference>
<dbReference type="Gene3D" id="3.30.930.10">
    <property type="entry name" value="Bira Bifunctional Protein, Domain 2"/>
    <property type="match status" value="1"/>
</dbReference>
<evidence type="ECO:0000256" key="1">
    <source>
        <dbReference type="ARBA" id="ARBA00022598"/>
    </source>
</evidence>
<sequence>VQLVDLDTRLRVAASRLGTFGGNVRQYREVTSTNDVAAELAEHGSPHGTVVVAETQTAGRGRHGHQWFSPVGSGLYVSILLRSGGPPLLTLAAGVAVADALRRVSGLEAALEWPNDVVVVSDGHRRKIAGILTEATFEQGLVDRVIVGVGVNIRNVTWPADLADL</sequence>
<dbReference type="PROSITE" id="PS51733">
    <property type="entry name" value="BPL_LPL_CATALYTIC"/>
    <property type="match status" value="1"/>
</dbReference>
<feature type="non-terminal residue" evidence="3">
    <location>
        <position position="165"/>
    </location>
</feature>
<dbReference type="AlphaFoldDB" id="A0A381U7Z4"/>
<dbReference type="InterPro" id="IPR045864">
    <property type="entry name" value="aa-tRNA-synth_II/BPL/LPL"/>
</dbReference>
<keyword evidence="1" id="KW-0436">Ligase</keyword>
<accession>A0A381U7Z4</accession>
<dbReference type="NCBIfam" id="TIGR00121">
    <property type="entry name" value="birA_ligase"/>
    <property type="match status" value="1"/>
</dbReference>
<dbReference type="InterPro" id="IPR004143">
    <property type="entry name" value="BPL_LPL_catalytic"/>
</dbReference>
<evidence type="ECO:0000259" key="2">
    <source>
        <dbReference type="PROSITE" id="PS51733"/>
    </source>
</evidence>
<dbReference type="GO" id="GO:0005737">
    <property type="term" value="C:cytoplasm"/>
    <property type="evidence" value="ECO:0007669"/>
    <property type="project" value="TreeGrafter"/>
</dbReference>
<dbReference type="PANTHER" id="PTHR12835">
    <property type="entry name" value="BIOTIN PROTEIN LIGASE"/>
    <property type="match status" value="1"/>
</dbReference>
<dbReference type="GO" id="GO:0004077">
    <property type="term" value="F:biotin--[biotin carboxyl-carrier protein] ligase activity"/>
    <property type="evidence" value="ECO:0007669"/>
    <property type="project" value="InterPro"/>
</dbReference>
<dbReference type="PANTHER" id="PTHR12835:SF5">
    <property type="entry name" value="BIOTIN--PROTEIN LIGASE"/>
    <property type="match status" value="1"/>
</dbReference>
<dbReference type="InterPro" id="IPR004408">
    <property type="entry name" value="Biotin_CoA_COase_ligase"/>
</dbReference>